<dbReference type="InterPro" id="IPR000792">
    <property type="entry name" value="Tscrpt_reg_LuxR_C"/>
</dbReference>
<dbReference type="SMART" id="SM00448">
    <property type="entry name" value="REC"/>
    <property type="match status" value="1"/>
</dbReference>
<name>A0ABS0KYJ9_9BACT</name>
<dbReference type="PANTHER" id="PTHR43214">
    <property type="entry name" value="TWO-COMPONENT RESPONSE REGULATOR"/>
    <property type="match status" value="1"/>
</dbReference>
<evidence type="ECO:0000259" key="4">
    <source>
        <dbReference type="PROSITE" id="PS50043"/>
    </source>
</evidence>
<dbReference type="SMART" id="SM00421">
    <property type="entry name" value="HTH_LUXR"/>
    <property type="match status" value="1"/>
</dbReference>
<organism evidence="6 7">
    <name type="scientific">Hymenobacter guriensis</name>
    <dbReference type="NCBI Taxonomy" id="2793065"/>
    <lineage>
        <taxon>Bacteria</taxon>
        <taxon>Pseudomonadati</taxon>
        <taxon>Bacteroidota</taxon>
        <taxon>Cytophagia</taxon>
        <taxon>Cytophagales</taxon>
        <taxon>Hymenobacteraceae</taxon>
        <taxon>Hymenobacter</taxon>
    </lineage>
</organism>
<accession>A0ABS0KYJ9</accession>
<dbReference type="SUPFAM" id="SSF52172">
    <property type="entry name" value="CheY-like"/>
    <property type="match status" value="1"/>
</dbReference>
<dbReference type="SUPFAM" id="SSF46894">
    <property type="entry name" value="C-terminal effector domain of the bipartite response regulators"/>
    <property type="match status" value="1"/>
</dbReference>
<protein>
    <submittedName>
        <fullName evidence="6">Response regulator transcription factor</fullName>
    </submittedName>
</protein>
<dbReference type="Pfam" id="PF00072">
    <property type="entry name" value="Response_reg"/>
    <property type="match status" value="1"/>
</dbReference>
<dbReference type="Proteomes" id="UP000601099">
    <property type="component" value="Unassembled WGS sequence"/>
</dbReference>
<evidence type="ECO:0000313" key="6">
    <source>
        <dbReference type="EMBL" id="MBG8552197.1"/>
    </source>
</evidence>
<dbReference type="PROSITE" id="PS50110">
    <property type="entry name" value="RESPONSE_REGULATORY"/>
    <property type="match status" value="1"/>
</dbReference>
<feature type="domain" description="HTH luxR-type" evidence="4">
    <location>
        <begin position="153"/>
        <end position="218"/>
    </location>
</feature>
<dbReference type="CDD" id="cd17535">
    <property type="entry name" value="REC_NarL-like"/>
    <property type="match status" value="1"/>
</dbReference>
<gene>
    <name evidence="6" type="ORF">I5L79_01485</name>
</gene>
<dbReference type="InterPro" id="IPR016032">
    <property type="entry name" value="Sig_transdc_resp-reg_C-effctor"/>
</dbReference>
<evidence type="ECO:0000256" key="3">
    <source>
        <dbReference type="PROSITE-ProRule" id="PRU00169"/>
    </source>
</evidence>
<feature type="modified residue" description="4-aspartylphosphate" evidence="3">
    <location>
        <position position="58"/>
    </location>
</feature>
<keyword evidence="1 3" id="KW-0597">Phosphoprotein</keyword>
<dbReference type="InterPro" id="IPR058245">
    <property type="entry name" value="NreC/VraR/RcsB-like_REC"/>
</dbReference>
<evidence type="ECO:0000256" key="2">
    <source>
        <dbReference type="ARBA" id="ARBA00023125"/>
    </source>
</evidence>
<dbReference type="RefSeq" id="WP_196953242.1">
    <property type="nucleotide sequence ID" value="NZ_JADWYK010000001.1"/>
</dbReference>
<dbReference type="InterPro" id="IPR001789">
    <property type="entry name" value="Sig_transdc_resp-reg_receiver"/>
</dbReference>
<dbReference type="Gene3D" id="3.40.50.2300">
    <property type="match status" value="1"/>
</dbReference>
<dbReference type="PROSITE" id="PS50043">
    <property type="entry name" value="HTH_LUXR_2"/>
    <property type="match status" value="1"/>
</dbReference>
<dbReference type="EMBL" id="JADWYK010000001">
    <property type="protein sequence ID" value="MBG8552197.1"/>
    <property type="molecule type" value="Genomic_DNA"/>
</dbReference>
<dbReference type="PANTHER" id="PTHR43214:SF43">
    <property type="entry name" value="TWO-COMPONENT RESPONSE REGULATOR"/>
    <property type="match status" value="1"/>
</dbReference>
<proteinExistence type="predicted"/>
<feature type="domain" description="Response regulatory" evidence="5">
    <location>
        <begin position="5"/>
        <end position="123"/>
    </location>
</feature>
<dbReference type="PRINTS" id="PR00038">
    <property type="entry name" value="HTHLUXR"/>
</dbReference>
<evidence type="ECO:0000313" key="7">
    <source>
        <dbReference type="Proteomes" id="UP000601099"/>
    </source>
</evidence>
<dbReference type="Pfam" id="PF00196">
    <property type="entry name" value="GerE"/>
    <property type="match status" value="1"/>
</dbReference>
<dbReference type="CDD" id="cd06170">
    <property type="entry name" value="LuxR_C_like"/>
    <property type="match status" value="1"/>
</dbReference>
<keyword evidence="7" id="KW-1185">Reference proteome</keyword>
<dbReference type="InterPro" id="IPR011006">
    <property type="entry name" value="CheY-like_superfamily"/>
</dbReference>
<evidence type="ECO:0000259" key="5">
    <source>
        <dbReference type="PROSITE" id="PS50110"/>
    </source>
</evidence>
<evidence type="ECO:0000256" key="1">
    <source>
        <dbReference type="ARBA" id="ARBA00022553"/>
    </source>
</evidence>
<sequence>MSALPIALIEDQPLIRETLHGYLCEQPEFRCVLTVASVEEFLAGLTSAPEPPALVLSDIGLPGLSGIAGIPLIKARLPAVDILMLSVYTDAERVFQAICAGAVGYLVKSTPLEQLKEHLLQVAAGGSPMSPAVARHVIRSFQAPVVAVVAPLTGPKGEQLTPREQEIVQGIEDGLSYKLIADRMGISVDTVRNFIRLVYRKLHVNSKGEIMALALKRRG</sequence>
<comment type="caution">
    <text evidence="6">The sequence shown here is derived from an EMBL/GenBank/DDBJ whole genome shotgun (WGS) entry which is preliminary data.</text>
</comment>
<keyword evidence="2" id="KW-0238">DNA-binding</keyword>
<dbReference type="InterPro" id="IPR039420">
    <property type="entry name" value="WalR-like"/>
</dbReference>
<reference evidence="6 7" key="1">
    <citation type="submission" date="2020-11" db="EMBL/GenBank/DDBJ databases">
        <title>Hymenobacter sp.</title>
        <authorList>
            <person name="Kim M.K."/>
        </authorList>
    </citation>
    <scope>NUCLEOTIDE SEQUENCE [LARGE SCALE GENOMIC DNA]</scope>
    <source>
        <strain evidence="6 7">BT594</strain>
    </source>
</reference>